<accession>A0ABX7VQ33</accession>
<keyword evidence="1" id="KW-0812">Transmembrane</keyword>
<evidence type="ECO:0000256" key="1">
    <source>
        <dbReference type="SAM" id="Phobius"/>
    </source>
</evidence>
<sequence length="54" mass="6157">MGMSFGESLKMGFDLFWTMVTAEPKLTMLLLLMIIVPSIYAVIINSDMIFKYGF</sequence>
<evidence type="ECO:0000313" key="2">
    <source>
        <dbReference type="EMBL" id="QTM99052.1"/>
    </source>
</evidence>
<gene>
    <name evidence="2" type="ORF">ERJ70_06905</name>
</gene>
<keyword evidence="1" id="KW-0472">Membrane</keyword>
<evidence type="ECO:0000313" key="3">
    <source>
        <dbReference type="Proteomes" id="UP000665043"/>
    </source>
</evidence>
<dbReference type="EMBL" id="CP046956">
    <property type="protein sequence ID" value="QTM99052.1"/>
    <property type="molecule type" value="Genomic_DNA"/>
</dbReference>
<dbReference type="Proteomes" id="UP000665043">
    <property type="component" value="Chromosome"/>
</dbReference>
<name>A0ABX7VQ33_9BACI</name>
<proteinExistence type="predicted"/>
<evidence type="ECO:0008006" key="4">
    <source>
        <dbReference type="Google" id="ProtNLM"/>
    </source>
</evidence>
<protein>
    <recommendedName>
        <fullName evidence="4">Flagellar biosynthetic protein FliP</fullName>
    </recommendedName>
</protein>
<dbReference type="RefSeq" id="WP_209368165.1">
    <property type="nucleotide sequence ID" value="NZ_CP046956.1"/>
</dbReference>
<keyword evidence="3" id="KW-1185">Reference proteome</keyword>
<keyword evidence="1" id="KW-1133">Transmembrane helix</keyword>
<organism evidence="2 3">
    <name type="scientific">Sediminibacillus dalangtanensis</name>
    <dbReference type="NCBI Taxonomy" id="2729421"/>
    <lineage>
        <taxon>Bacteria</taxon>
        <taxon>Bacillati</taxon>
        <taxon>Bacillota</taxon>
        <taxon>Bacilli</taxon>
        <taxon>Bacillales</taxon>
        <taxon>Bacillaceae</taxon>
        <taxon>Sediminibacillus</taxon>
    </lineage>
</organism>
<feature type="transmembrane region" description="Helical" evidence="1">
    <location>
        <begin position="26"/>
        <end position="44"/>
    </location>
</feature>
<reference evidence="2 3" key="1">
    <citation type="submission" date="2019-12" db="EMBL/GenBank/DDBJ databases">
        <title>The whole genome sequencing of a strain isolated from a Mars analog, Dalangtan Playa.</title>
        <authorList>
            <person name="Huang T."/>
        </authorList>
    </citation>
    <scope>NUCLEOTIDE SEQUENCE [LARGE SCALE GENOMIC DNA]</scope>
    <source>
        <strain evidence="2 3">DP4-553-S</strain>
    </source>
</reference>